<reference evidence="2" key="1">
    <citation type="journal article" date="2020" name="Cell">
        <title>Large-Scale Comparative Analyses of Tick Genomes Elucidate Their Genetic Diversity and Vector Capacities.</title>
        <authorList>
            <consortium name="Tick Genome and Microbiome Consortium (TIGMIC)"/>
            <person name="Jia N."/>
            <person name="Wang J."/>
            <person name="Shi W."/>
            <person name="Du L."/>
            <person name="Sun Y."/>
            <person name="Zhan W."/>
            <person name="Jiang J.F."/>
            <person name="Wang Q."/>
            <person name="Zhang B."/>
            <person name="Ji P."/>
            <person name="Bell-Sakyi L."/>
            <person name="Cui X.M."/>
            <person name="Yuan T.T."/>
            <person name="Jiang B.G."/>
            <person name="Yang W.F."/>
            <person name="Lam T.T."/>
            <person name="Chang Q.C."/>
            <person name="Ding S.J."/>
            <person name="Wang X.J."/>
            <person name="Zhu J.G."/>
            <person name="Ruan X.D."/>
            <person name="Zhao L."/>
            <person name="Wei J.T."/>
            <person name="Ye R.Z."/>
            <person name="Que T.C."/>
            <person name="Du C.H."/>
            <person name="Zhou Y.H."/>
            <person name="Cheng J.X."/>
            <person name="Dai P.F."/>
            <person name="Guo W.B."/>
            <person name="Han X.H."/>
            <person name="Huang E.J."/>
            <person name="Li L.F."/>
            <person name="Wei W."/>
            <person name="Gao Y.C."/>
            <person name="Liu J.Z."/>
            <person name="Shao H.Z."/>
            <person name="Wang X."/>
            <person name="Wang C.C."/>
            <person name="Yang T.C."/>
            <person name="Huo Q.B."/>
            <person name="Li W."/>
            <person name="Chen H.Y."/>
            <person name="Chen S.E."/>
            <person name="Zhou L.G."/>
            <person name="Ni X.B."/>
            <person name="Tian J.H."/>
            <person name="Sheng Y."/>
            <person name="Liu T."/>
            <person name="Pan Y.S."/>
            <person name="Xia L.Y."/>
            <person name="Li J."/>
            <person name="Zhao F."/>
            <person name="Cao W.C."/>
        </authorList>
    </citation>
    <scope>NUCLEOTIDE SEQUENCE</scope>
    <source>
        <strain evidence="2">Rmic-2018</strain>
    </source>
</reference>
<feature type="compositionally biased region" description="Basic and acidic residues" evidence="1">
    <location>
        <begin position="496"/>
        <end position="507"/>
    </location>
</feature>
<evidence type="ECO:0000313" key="3">
    <source>
        <dbReference type="Proteomes" id="UP000821866"/>
    </source>
</evidence>
<feature type="compositionally biased region" description="Polar residues" evidence="1">
    <location>
        <begin position="285"/>
        <end position="299"/>
    </location>
</feature>
<keyword evidence="3" id="KW-1185">Reference proteome</keyword>
<name>A0A9J6EEJ6_RHIMP</name>
<proteinExistence type="predicted"/>
<feature type="region of interest" description="Disordered" evidence="1">
    <location>
        <begin position="267"/>
        <end position="394"/>
    </location>
</feature>
<feature type="compositionally biased region" description="Polar residues" evidence="1">
    <location>
        <begin position="96"/>
        <end position="110"/>
    </location>
</feature>
<feature type="compositionally biased region" description="Low complexity" evidence="1">
    <location>
        <begin position="433"/>
        <end position="442"/>
    </location>
</feature>
<organism evidence="2 3">
    <name type="scientific">Rhipicephalus microplus</name>
    <name type="common">Cattle tick</name>
    <name type="synonym">Boophilus microplus</name>
    <dbReference type="NCBI Taxonomy" id="6941"/>
    <lineage>
        <taxon>Eukaryota</taxon>
        <taxon>Metazoa</taxon>
        <taxon>Ecdysozoa</taxon>
        <taxon>Arthropoda</taxon>
        <taxon>Chelicerata</taxon>
        <taxon>Arachnida</taxon>
        <taxon>Acari</taxon>
        <taxon>Parasitiformes</taxon>
        <taxon>Ixodida</taxon>
        <taxon>Ixodoidea</taxon>
        <taxon>Ixodidae</taxon>
        <taxon>Rhipicephalinae</taxon>
        <taxon>Rhipicephalus</taxon>
        <taxon>Boophilus</taxon>
    </lineage>
</organism>
<feature type="region of interest" description="Disordered" evidence="1">
    <location>
        <begin position="432"/>
        <end position="538"/>
    </location>
</feature>
<feature type="compositionally biased region" description="Basic and acidic residues" evidence="1">
    <location>
        <begin position="368"/>
        <end position="391"/>
    </location>
</feature>
<comment type="caution">
    <text evidence="2">The sequence shown here is derived from an EMBL/GenBank/DDBJ whole genome shotgun (WGS) entry which is preliminary data.</text>
</comment>
<dbReference type="AlphaFoldDB" id="A0A9J6EEJ6"/>
<accession>A0A9J6EEJ6</accession>
<protein>
    <submittedName>
        <fullName evidence="2">Uncharacterized protein</fullName>
    </submittedName>
</protein>
<feature type="compositionally biased region" description="Low complexity" evidence="1">
    <location>
        <begin position="36"/>
        <end position="51"/>
    </location>
</feature>
<feature type="region of interest" description="Disordered" evidence="1">
    <location>
        <begin position="133"/>
        <end position="168"/>
    </location>
</feature>
<dbReference type="EMBL" id="JABSTU010000004">
    <property type="protein sequence ID" value="KAH8032798.1"/>
    <property type="molecule type" value="Genomic_DNA"/>
</dbReference>
<gene>
    <name evidence="2" type="ORF">HPB51_001876</name>
</gene>
<evidence type="ECO:0000313" key="2">
    <source>
        <dbReference type="EMBL" id="KAH8032798.1"/>
    </source>
</evidence>
<feature type="region of interest" description="Disordered" evidence="1">
    <location>
        <begin position="204"/>
        <end position="234"/>
    </location>
</feature>
<feature type="region of interest" description="Disordered" evidence="1">
    <location>
        <begin position="24"/>
        <end position="62"/>
    </location>
</feature>
<sequence length="538" mass="56836">MTQQDVPRWESHVLCVPGAAGIAAPEEGYSGGSAGGSYSSDSTRLESASSIGEEDSDSGSWWSYPSECGSVVELNRAAAGVTNGFATNKHHDHSETQPNSSSTKPSNHVTAPSAVPADAVIATAVIYTDAHRKGPSCNPRGGAVILPSSPERAPKPRCVNGRARSVSDDNAQVYDVDNHGSTGHGPNAKNQQFEPAACRASVAGGEGLPTADHHNNQVNAGSHAIPKPVGKGVNNGRAAAIRKSALATETRHSAPSIVRHVTFKDLSASSGSEDDDYSSGHGRNRNSASYHGDHQQNNAEADLDDSGYLDGDSTSSSSDISPPSSLSWESAIDSSRKSHGRSADQQCFVDSGGGGNRNGTHSPPGPRCESRAGVAEERRTKNMNGMHRDSDGNSTLSFVQTEICVSQSVRREDSYEYYRNGTRIAKLNNVNQTSWSETSSTETTERCTPLVKSSDVEKTVVREQTTPQPKARQADVAAKTSAPPQPTRRVLPSVDGARKRQPEEAIQRRQSATRESGKQKKESAGGSGVRNVGGSIEK</sequence>
<evidence type="ECO:0000256" key="1">
    <source>
        <dbReference type="SAM" id="MobiDB-lite"/>
    </source>
</evidence>
<feature type="compositionally biased region" description="Low complexity" evidence="1">
    <location>
        <begin position="308"/>
        <end position="327"/>
    </location>
</feature>
<reference evidence="2" key="2">
    <citation type="submission" date="2021-09" db="EMBL/GenBank/DDBJ databases">
        <authorList>
            <person name="Jia N."/>
            <person name="Wang J."/>
            <person name="Shi W."/>
            <person name="Du L."/>
            <person name="Sun Y."/>
            <person name="Zhan W."/>
            <person name="Jiang J."/>
            <person name="Wang Q."/>
            <person name="Zhang B."/>
            <person name="Ji P."/>
            <person name="Sakyi L.B."/>
            <person name="Cui X."/>
            <person name="Yuan T."/>
            <person name="Jiang B."/>
            <person name="Yang W."/>
            <person name="Lam T.T.-Y."/>
            <person name="Chang Q."/>
            <person name="Ding S."/>
            <person name="Wang X."/>
            <person name="Zhu J."/>
            <person name="Ruan X."/>
            <person name="Zhao L."/>
            <person name="Wei J."/>
            <person name="Que T."/>
            <person name="Du C."/>
            <person name="Cheng J."/>
            <person name="Dai P."/>
            <person name="Han X."/>
            <person name="Huang E."/>
            <person name="Gao Y."/>
            <person name="Liu J."/>
            <person name="Shao H."/>
            <person name="Ye R."/>
            <person name="Li L."/>
            <person name="Wei W."/>
            <person name="Wang X."/>
            <person name="Wang C."/>
            <person name="Huo Q."/>
            <person name="Li W."/>
            <person name="Guo W."/>
            <person name="Chen H."/>
            <person name="Chen S."/>
            <person name="Zhou L."/>
            <person name="Zhou L."/>
            <person name="Ni X."/>
            <person name="Tian J."/>
            <person name="Zhou Y."/>
            <person name="Sheng Y."/>
            <person name="Liu T."/>
            <person name="Pan Y."/>
            <person name="Xia L."/>
            <person name="Li J."/>
            <person name="Zhao F."/>
            <person name="Cao W."/>
        </authorList>
    </citation>
    <scope>NUCLEOTIDE SEQUENCE</scope>
    <source>
        <strain evidence="2">Rmic-2018</strain>
        <tissue evidence="2">Larvae</tissue>
    </source>
</reference>
<feature type="region of interest" description="Disordered" evidence="1">
    <location>
        <begin position="85"/>
        <end position="111"/>
    </location>
</feature>
<dbReference type="Proteomes" id="UP000821866">
    <property type="component" value="Chromosome 2"/>
</dbReference>
<dbReference type="VEuPathDB" id="VectorBase:LOC119161221"/>